<feature type="compositionally biased region" description="Low complexity" evidence="4">
    <location>
        <begin position="2016"/>
        <end position="2030"/>
    </location>
</feature>
<feature type="compositionally biased region" description="Basic and acidic residues" evidence="4">
    <location>
        <begin position="443"/>
        <end position="484"/>
    </location>
</feature>
<feature type="compositionally biased region" description="Polar residues" evidence="4">
    <location>
        <begin position="364"/>
        <end position="379"/>
    </location>
</feature>
<reference evidence="5 6" key="1">
    <citation type="submission" date="2021-06" db="EMBL/GenBank/DDBJ databases">
        <title>A haploid diamondback moth (Plutella xylostella L.) genome assembly resolves 31 chromosomes and identifies a diamide resistance mutation.</title>
        <authorList>
            <person name="Ward C.M."/>
            <person name="Perry K.D."/>
            <person name="Baker G."/>
            <person name="Powis K."/>
            <person name="Heckel D.G."/>
            <person name="Baxter S.W."/>
        </authorList>
    </citation>
    <scope>NUCLEOTIDE SEQUENCE [LARGE SCALE GENOMIC DNA]</scope>
    <source>
        <strain evidence="5 6">LV</strain>
        <tissue evidence="5">Single pupa</tissue>
    </source>
</reference>
<sequence>MIKIAALNEESDEESDSEEEVTREALEQIALQQYAKALDLQRKGNVKDALQLLKDLLDTELLYEVKKPAPGEQATEPLFNLKYLCFKNVAAIQSSLEETDAAVESYCAAAELDDTDVTLWHRFGQLCLRTERYDMALNAFQRGATCNPRHWPCLDKIVTLLLGLGYYEDCIVAIYDALQLDPGYLRGLAYRKHIYTSYPYIHDFMEYTNKKYKWNEKEDDEIDEIKAAQLLKEAQVIFDKFQEQQRAEEAIKCVLPDLKLQKPITSLTWSAVGESIVHMHNYMTENYFSHACFIEMAFKKEEKEEMMEVCEEPKKIESSESKSEEMIIDLEKNGENGSENDNNDLSDKEKVTTDTEKEDGDNDASPTEATSAEPQPQSGDSKELKKPPVRRRGSDLSFLQQWEWCNKRKSGRKKQVVKDTNDNIYDTLRKMVPTSLVPEIVAKKESQKERESSPDVTDIEKLFEEKDPKVVKSDDSQDTEKKDMDSEEYFGTDNEQKDVETFINKYTENKRDIIEILKEFLQILSSKWKVKWPERLPNIFVEANKCYGNHIDVPTCTDDNIEELLHYVHVNILTEEFTVNRKLNAIPEDKQLHELNVIETLGLTLAFKPHIFGSDCLETMLRYLWVKLHSHLINKNDEFALDCLYQLSHEFEAMGEHHETFTLKLENFSFKPNINENEIAAYIKFLERNKRLSTVMELYECGKYDEVLSIVIDSFEHCKDIARKQEEEMSLDFAVQLSIILDAYWALDKVDDCFKWSLICLHEALKHFFHYTSGCQDYEKWALAVVKILCCMEHVLSTEGLYVLDNVSRKDLSQGLDNLIRIIGHQVETSTTEMPFGTVVPWIIMYYILQREEDQGRGRTLVDKDMDASDDVPNPLMVLFLGHEKLGSRGWCCKSDAKLLYFILDTLVPRLRSPLLARSLEQILQYMEQCVYCLFGHPGKKNKVKYLEDHNATPHSLDWPRAQQIYEIFRPIVLPELHGKVTALTADTEHLFHRILGLLPPEYELQKYVPDLEKFMTGKESKMPSVPPLLPYKMKDIYFLLGDYYFKKEEGKMSIKYNMFDVIINNSRFESWAEITLAKAINLERMLNSCNNINNEKDFMRPAKTIIRCFKRTLDLESNCDVWVEYGVFSYAVHSFCSRLLKQASESLSMEDFESLENQKDEMLETTQKCFGTVSNDLPHNPDPDKVHEGMWLSYYLLGKVAEKRNKPPAVYTELYLKSVKCLHEAEATYPSKINYNSPQNYAIEVLELHYRIHASILKYIEQHENKPIPASIGKVFLSRIEEWKTGPFTKKPKKVNSTETTTNSTDVEMKSFETPAPQAANILKRSISDVGEEDTAEAKRLKLDSAAAKIRRSASYDTERLAAKEPMAQDKGQTIETIKEQTIETENPPEKDAAPTPTEEKKQEPAIDGIKDQTTPTEPYTNGHAAPTTTEVKDSKLLEPIAETEANVQPAETEKKGESSSSTSSSSSSSSSSDSSSDSTSDSSRDSDTSSKSSNDNRPLTDDEIMNIISACLDALEDCVSRFPLHYKALYRIAHYHFYYKKGKDIERCRDIMLTSFTSKLGNKVTGLFGERKTTNFFNNIWRIPLSEIDRPGGFANHMNRCVLLTMEILKEIDDHKTLQEMSMQLQRIPEPDKKYLRDSDREELAQQAFSLCVQSLKGQLQKFSQQTDLKSNEIEKKAFNSLMLDIYRAYQKAQKQPNSKQFVNLLVDGYKLITTITITETTNLVDLSMKYCQSLIQALKQQATLASLDKTQNAQKKQATKSVESAKVTTTSVAQPQIPKVDYAKATSSASALPKMSTQDMTKAFQSCLPMLSDPVLSQQAAAALSLSYLSNMSAYAGYSALQNTLQSSLQTSLQNSFQAEFYRQFLGQNFSSFLPPPKKQQKRGPKPRTEMPKTVTHGATTVTPLNPQMKGTSKSYTSGHTSYNKTPTSVATITKSASTSVSSKSKPSSTTITSVPKSMSSNSVNKPTSMALPAITMAVSSMALPTITKSVSTGAYGSTKTAVTHSMAVPSMAKSSYGSKSSLTGHSKPSVLTSTHKPNSSTLAPSMGTVLQNLPASLTAAMQSAMATSSIPHSSAHISMPAHITSSSTVNAAIHTKPPLPHQQVSPGKTLQEKLAERQKNSHDLSASIGRLPSSLTITKSGLSKPPMVQGKKSETKKSLNFESERPKPLITSDEVIVLDDDD</sequence>
<evidence type="ECO:0008006" key="7">
    <source>
        <dbReference type="Google" id="ProtNLM"/>
    </source>
</evidence>
<dbReference type="PANTHER" id="PTHR15502">
    <property type="entry name" value="CALCINEURIN-BINDING PROTEIN CABIN 1-RELATED"/>
    <property type="match status" value="1"/>
</dbReference>
<feature type="compositionally biased region" description="Basic and acidic residues" evidence="4">
    <location>
        <begin position="345"/>
        <end position="355"/>
    </location>
</feature>
<feature type="repeat" description="TPR" evidence="3">
    <location>
        <begin position="117"/>
        <end position="150"/>
    </location>
</feature>
<accession>A0ABQ7QWN9</accession>
<evidence type="ECO:0000256" key="3">
    <source>
        <dbReference type="PROSITE-ProRule" id="PRU00339"/>
    </source>
</evidence>
<feature type="compositionally biased region" description="Polar residues" evidence="4">
    <location>
        <begin position="2033"/>
        <end position="2050"/>
    </location>
</feature>
<dbReference type="InterPro" id="IPR011990">
    <property type="entry name" value="TPR-like_helical_dom_sf"/>
</dbReference>
<organism evidence="5 6">
    <name type="scientific">Plutella xylostella</name>
    <name type="common">Diamondback moth</name>
    <name type="synonym">Plutella maculipennis</name>
    <dbReference type="NCBI Taxonomy" id="51655"/>
    <lineage>
        <taxon>Eukaryota</taxon>
        <taxon>Metazoa</taxon>
        <taxon>Ecdysozoa</taxon>
        <taxon>Arthropoda</taxon>
        <taxon>Hexapoda</taxon>
        <taxon>Insecta</taxon>
        <taxon>Pterygota</taxon>
        <taxon>Neoptera</taxon>
        <taxon>Endopterygota</taxon>
        <taxon>Lepidoptera</taxon>
        <taxon>Glossata</taxon>
        <taxon>Ditrysia</taxon>
        <taxon>Yponomeutoidea</taxon>
        <taxon>Plutellidae</taxon>
        <taxon>Plutella</taxon>
    </lineage>
</organism>
<feature type="region of interest" description="Disordered" evidence="4">
    <location>
        <begin position="2119"/>
        <end position="2186"/>
    </location>
</feature>
<evidence type="ECO:0000313" key="6">
    <source>
        <dbReference type="Proteomes" id="UP000823941"/>
    </source>
</evidence>
<dbReference type="PANTHER" id="PTHR15502:SF7">
    <property type="entry name" value="CALCINEURIN-BINDING PROTEIN CABIN-1"/>
    <property type="match status" value="1"/>
</dbReference>
<dbReference type="SUPFAM" id="SSF48452">
    <property type="entry name" value="TPR-like"/>
    <property type="match status" value="1"/>
</dbReference>
<dbReference type="InterPro" id="IPR019734">
    <property type="entry name" value="TPR_rpt"/>
</dbReference>
<proteinExistence type="predicted"/>
<feature type="region of interest" description="Disordered" evidence="4">
    <location>
        <begin position="2016"/>
        <end position="2050"/>
    </location>
</feature>
<dbReference type="SMART" id="SM00028">
    <property type="entry name" value="TPR"/>
    <property type="match status" value="2"/>
</dbReference>
<feature type="compositionally biased region" description="Basic and acidic residues" evidence="4">
    <location>
        <begin position="1381"/>
        <end position="1412"/>
    </location>
</feature>
<dbReference type="InterPro" id="IPR033053">
    <property type="entry name" value="Hir3/CABIN1"/>
</dbReference>
<dbReference type="PROSITE" id="PS50005">
    <property type="entry name" value="TPR"/>
    <property type="match status" value="1"/>
</dbReference>
<keyword evidence="6" id="KW-1185">Reference proteome</keyword>
<evidence type="ECO:0000256" key="4">
    <source>
        <dbReference type="SAM" id="MobiDB-lite"/>
    </source>
</evidence>
<feature type="compositionally biased region" description="Low complexity" evidence="4">
    <location>
        <begin position="1931"/>
        <end position="1961"/>
    </location>
</feature>
<evidence type="ECO:0000313" key="5">
    <source>
        <dbReference type="EMBL" id="KAG7309446.1"/>
    </source>
</evidence>
<evidence type="ECO:0000256" key="2">
    <source>
        <dbReference type="ARBA" id="ARBA00023242"/>
    </source>
</evidence>
<feature type="compositionally biased region" description="Basic and acidic residues" evidence="4">
    <location>
        <begin position="2155"/>
        <end position="2171"/>
    </location>
</feature>
<protein>
    <recommendedName>
        <fullName evidence="7">Calcineurin-binding protein cabin-1</fullName>
    </recommendedName>
</protein>
<dbReference type="Proteomes" id="UP000823941">
    <property type="component" value="Chromosome 7"/>
</dbReference>
<keyword evidence="3" id="KW-0802">TPR repeat</keyword>
<feature type="region of interest" description="Disordered" evidence="4">
    <location>
        <begin position="1874"/>
        <end position="1968"/>
    </location>
</feature>
<gene>
    <name evidence="5" type="ORF">JYU34_005415</name>
</gene>
<name>A0ABQ7QWN9_PLUXY</name>
<feature type="compositionally biased region" description="Polar residues" evidence="4">
    <location>
        <begin position="1900"/>
        <end position="1930"/>
    </location>
</feature>
<feature type="region of interest" description="Disordered" evidence="4">
    <location>
        <begin position="443"/>
        <end position="488"/>
    </location>
</feature>
<evidence type="ECO:0000256" key="1">
    <source>
        <dbReference type="ARBA" id="ARBA00004123"/>
    </source>
</evidence>
<keyword evidence="2" id="KW-0539">Nucleus</keyword>
<comment type="caution">
    <text evidence="5">The sequence shown here is derived from an EMBL/GenBank/DDBJ whole genome shotgun (WGS) entry which is preliminary data.</text>
</comment>
<dbReference type="EMBL" id="JAHIBW010000007">
    <property type="protein sequence ID" value="KAG7309446.1"/>
    <property type="molecule type" value="Genomic_DNA"/>
</dbReference>
<dbReference type="Gene3D" id="1.25.40.10">
    <property type="entry name" value="Tetratricopeptide repeat domain"/>
    <property type="match status" value="1"/>
</dbReference>
<comment type="subcellular location">
    <subcellularLocation>
        <location evidence="1">Nucleus</location>
    </subcellularLocation>
</comment>
<feature type="compositionally biased region" description="Low complexity" evidence="4">
    <location>
        <begin position="1460"/>
        <end position="1483"/>
    </location>
</feature>
<feature type="region of interest" description="Disordered" evidence="4">
    <location>
        <begin position="1381"/>
        <end position="1502"/>
    </location>
</feature>
<feature type="region of interest" description="Disordered" evidence="4">
    <location>
        <begin position="331"/>
        <end position="394"/>
    </location>
</feature>